<organism evidence="2 3">
    <name type="scientific">Macrostomum lignano</name>
    <dbReference type="NCBI Taxonomy" id="282301"/>
    <lineage>
        <taxon>Eukaryota</taxon>
        <taxon>Metazoa</taxon>
        <taxon>Spiralia</taxon>
        <taxon>Lophotrochozoa</taxon>
        <taxon>Platyhelminthes</taxon>
        <taxon>Rhabditophora</taxon>
        <taxon>Macrostomorpha</taxon>
        <taxon>Macrostomida</taxon>
        <taxon>Macrostomidae</taxon>
        <taxon>Macrostomum</taxon>
    </lineage>
</organism>
<feature type="region of interest" description="Disordered" evidence="1">
    <location>
        <begin position="603"/>
        <end position="671"/>
    </location>
</feature>
<keyword evidence="3" id="KW-1185">Reference proteome</keyword>
<evidence type="ECO:0000256" key="1">
    <source>
        <dbReference type="SAM" id="MobiDB-lite"/>
    </source>
</evidence>
<feature type="region of interest" description="Disordered" evidence="1">
    <location>
        <begin position="1068"/>
        <end position="1141"/>
    </location>
</feature>
<feature type="compositionally biased region" description="Low complexity" evidence="1">
    <location>
        <begin position="824"/>
        <end position="844"/>
    </location>
</feature>
<feature type="compositionally biased region" description="Low complexity" evidence="1">
    <location>
        <begin position="634"/>
        <end position="643"/>
    </location>
</feature>
<feature type="compositionally biased region" description="Low complexity" evidence="1">
    <location>
        <begin position="279"/>
        <end position="295"/>
    </location>
</feature>
<feature type="compositionally biased region" description="Low complexity" evidence="1">
    <location>
        <begin position="1217"/>
        <end position="1227"/>
    </location>
</feature>
<feature type="compositionally biased region" description="Low complexity" evidence="1">
    <location>
        <begin position="402"/>
        <end position="412"/>
    </location>
</feature>
<feature type="compositionally biased region" description="Low complexity" evidence="1">
    <location>
        <begin position="1068"/>
        <end position="1080"/>
    </location>
</feature>
<proteinExistence type="predicted"/>
<dbReference type="EMBL" id="NIVC01001472">
    <property type="protein sequence ID" value="PAA67581.1"/>
    <property type="molecule type" value="Genomic_DNA"/>
</dbReference>
<comment type="caution">
    <text evidence="2">The sequence shown here is derived from an EMBL/GenBank/DDBJ whole genome shotgun (WGS) entry which is preliminary data.</text>
</comment>
<evidence type="ECO:0000313" key="2">
    <source>
        <dbReference type="EMBL" id="PAA67581.1"/>
    </source>
</evidence>
<feature type="region of interest" description="Disordered" evidence="1">
    <location>
        <begin position="57"/>
        <end position="90"/>
    </location>
</feature>
<feature type="compositionally biased region" description="Low complexity" evidence="1">
    <location>
        <begin position="920"/>
        <end position="938"/>
    </location>
</feature>
<sequence>MEMCSGPIGTSASSGGQIQFVLQSGPAFLPASFTIAQPAQQQQHIIAVSSTIGTNTVSSTTSAGSVPATLANGSQQQQSGRRLPPRSIMPRPLVPKVSANAPLQPKPLPAAAVLPTTTTAALSVPAAHHTLTRPASCTFQAFQLPPHLMTAGAALFAPAAAGAGGLFFSPAGAVFVDDCSTAPVAAAAATVATTVAAPTSKSKKSSKKKAPAAKPSVPIPVSKPHPLCHSLSDSNLLRRTDSQSPGGQDLLLMACQEAGLHLGDVTEALAPQPSPALPQPAVQQQQQQQQPEQVPNVDSSVEAAECNDNSLLTELGLLAEQQVVPAQPNCCKLEDEVATPTSLATNDRPQTPVLAADDSFLKLFDQSLNSGAAAAADDASTAAPVKPDSSSAGAPSQPPATPAESVEEAAAPSNQAAIEDKVIVVDDSIVEAVDPVESAEKLLFSDSFVESWNDCLQFATLEAPPPPPSQPPPPILEQQLPPDAPVAAQLLAAPTCNRVLSETLRDRPTSPLPCVLHPESEQSASAASTAQVASTECATAFLDCWTSDLPAMPIDLVDSANDEADGIAADDRAANNEHNGGGGGVVSSCQSLVLDDFFSVLHPGPETEADTAASSAATPPPPRLTSQPNLATGVVEQQQSEQQHVTPPTESQQQQQQPPRPPQDDTLNTPTAGSVLTAAMALSYALRDPPDLLRCCPPLQFPASPPPRLAATPNSLASTASTVPATAASDCDCADDGDAGGNQTLTTEDAVCCDSADDLPPPVLSPAPSPSPSLEAPPPASVDRCCPSPAAAAYSPISEPEPQPSPAPCCTLSSMVAAPAVVSMASVSTGSSAPPSASSDQCPPSTGPSSTFVDDYDDYENEKDGANSSDSDCEVASPLIDTLVKAMLSATESLETSGTAGVSSVQDEAPPPPVLHMEPGARSLSTSSSSSGSGGDLSAPSLACLARQIVQSATEAVETFNCEGDGDDNFANEEVDAAPPTLDRIVAESPPPLPPVEEFRPPPRLSKAALKCNYEKPRQFDLVPQCQASQSSPSKRFVSPASTVAAKYSPKKPLKLLLKEKRRAMAAAATSAATSTSSQLEEQPSPAAVSTPARRLKIKIRPIRSPQKPQVVTAAVPAASTPPEPTCAGPSTSSAVSGGGGLKIRLNLRSLGLAPAAGSATPISTGEASQKSESSGGKSKRQKKTAEASANDEAVGKQSRRQSKKCKSKSSSRRKSAASAAAQAGSSELNSGASCNADSQNRHKRSRLSIEGGGGGGGNSDAAGCVRERLTLRLPLRHSWAPSATN</sequence>
<reference evidence="2 3" key="1">
    <citation type="submission" date="2017-06" db="EMBL/GenBank/DDBJ databases">
        <title>A platform for efficient transgenesis in Macrostomum lignano, a flatworm model organism for stem cell research.</title>
        <authorList>
            <person name="Berezikov E."/>
        </authorList>
    </citation>
    <scope>NUCLEOTIDE SEQUENCE [LARGE SCALE GENOMIC DNA]</scope>
    <source>
        <strain evidence="2">DV1</strain>
        <tissue evidence="2">Whole organism</tissue>
    </source>
</reference>
<protein>
    <submittedName>
        <fullName evidence="2">Uncharacterized protein</fullName>
    </submittedName>
</protein>
<feature type="region of interest" description="Disordered" evidence="1">
    <location>
        <begin position="379"/>
        <end position="414"/>
    </location>
</feature>
<accession>A0A267F1E5</accession>
<feature type="compositionally biased region" description="Low complexity" evidence="1">
    <location>
        <begin position="379"/>
        <end position="395"/>
    </location>
</feature>
<feature type="region of interest" description="Disordered" evidence="1">
    <location>
        <begin position="269"/>
        <end position="298"/>
    </location>
</feature>
<feature type="compositionally biased region" description="Basic residues" evidence="1">
    <location>
        <begin position="201"/>
        <end position="211"/>
    </location>
</feature>
<feature type="compositionally biased region" description="Pro residues" evidence="1">
    <location>
        <begin position="759"/>
        <end position="780"/>
    </location>
</feature>
<feature type="region of interest" description="Disordered" evidence="1">
    <location>
        <begin position="193"/>
        <end position="232"/>
    </location>
</feature>
<name>A0A267F1E5_9PLAT</name>
<feature type="compositionally biased region" description="Polar residues" evidence="1">
    <location>
        <begin position="895"/>
        <end position="906"/>
    </location>
</feature>
<feature type="compositionally biased region" description="Polar residues" evidence="1">
    <location>
        <begin position="1228"/>
        <end position="1239"/>
    </location>
</feature>
<feature type="region of interest" description="Disordered" evidence="1">
    <location>
        <begin position="895"/>
        <end position="938"/>
    </location>
</feature>
<feature type="region of interest" description="Disordered" evidence="1">
    <location>
        <begin position="1156"/>
        <end position="1263"/>
    </location>
</feature>
<gene>
    <name evidence="2" type="ORF">BOX15_Mlig006133g1</name>
</gene>
<dbReference type="Proteomes" id="UP000215902">
    <property type="component" value="Unassembled WGS sequence"/>
</dbReference>
<evidence type="ECO:0000313" key="3">
    <source>
        <dbReference type="Proteomes" id="UP000215902"/>
    </source>
</evidence>
<feature type="region of interest" description="Disordered" evidence="1">
    <location>
        <begin position="824"/>
        <end position="874"/>
    </location>
</feature>
<feature type="compositionally biased region" description="Polar residues" evidence="1">
    <location>
        <begin position="71"/>
        <end position="80"/>
    </location>
</feature>
<feature type="region of interest" description="Disordered" evidence="1">
    <location>
        <begin position="752"/>
        <end position="782"/>
    </location>
</feature>
<feature type="compositionally biased region" description="Basic residues" evidence="1">
    <location>
        <begin position="1198"/>
        <end position="1216"/>
    </location>
</feature>